<organism evidence="1 2">
    <name type="scientific">Roseibium aggregatum</name>
    <dbReference type="NCBI Taxonomy" id="187304"/>
    <lineage>
        <taxon>Bacteria</taxon>
        <taxon>Pseudomonadati</taxon>
        <taxon>Pseudomonadota</taxon>
        <taxon>Alphaproteobacteria</taxon>
        <taxon>Hyphomicrobiales</taxon>
        <taxon>Stappiaceae</taxon>
        <taxon>Roseibium</taxon>
    </lineage>
</organism>
<proteinExistence type="predicted"/>
<dbReference type="EMBL" id="CXST01000001">
    <property type="protein sequence ID" value="CTQ43754.1"/>
    <property type="molecule type" value="Genomic_DNA"/>
</dbReference>
<dbReference type="AlphaFoldDB" id="A0A0M6Y225"/>
<reference evidence="2" key="1">
    <citation type="submission" date="2015-07" db="EMBL/GenBank/DDBJ databases">
        <authorList>
            <person name="Rodrigo-Torres Lidia"/>
            <person name="Arahal R.David."/>
        </authorList>
    </citation>
    <scope>NUCLEOTIDE SEQUENCE [LARGE SCALE GENOMIC DNA]</scope>
    <source>
        <strain evidence="2">CECT 4801</strain>
    </source>
</reference>
<evidence type="ECO:0000313" key="1">
    <source>
        <dbReference type="EMBL" id="CTQ43754.1"/>
    </source>
</evidence>
<sequence>MTGLLGFWKKMHSAKARDPETGDPFDAAAWLEKGLADFDEAVRPTFGLVQVRRDMVDLLARAEAENRMTPAEREATWAAFDAEIERRFGELGNGSTTTADVTPATTVSRPVDREAAAMDAALSVFDTTIDGSQERADFLANRATGILSMFLDEQGIKGPERKQIEQKVRHAIAEEARNCVFPS</sequence>
<gene>
    <name evidence="1" type="ORF">LAL4801_02196</name>
</gene>
<protein>
    <submittedName>
        <fullName evidence="1">Uncharacterized protein</fullName>
    </submittedName>
</protein>
<accession>A0A0M6Y225</accession>
<name>A0A0M6Y225_9HYPH</name>
<dbReference type="Proteomes" id="UP000048926">
    <property type="component" value="Unassembled WGS sequence"/>
</dbReference>
<keyword evidence="2" id="KW-1185">Reference proteome</keyword>
<dbReference type="RefSeq" id="WP_055655987.1">
    <property type="nucleotide sequence ID" value="NZ_CP045627.1"/>
</dbReference>
<evidence type="ECO:0000313" key="2">
    <source>
        <dbReference type="Proteomes" id="UP000048926"/>
    </source>
</evidence>